<name>A0A174V060_BACT4</name>
<dbReference type="Pfam" id="PF04542">
    <property type="entry name" value="Sigma70_r2"/>
    <property type="match status" value="1"/>
</dbReference>
<feature type="domain" description="RNA polymerase sigma factor 70 region 4 type 2" evidence="6">
    <location>
        <begin position="131"/>
        <end position="182"/>
    </location>
</feature>
<dbReference type="InterPro" id="IPR036388">
    <property type="entry name" value="WH-like_DNA-bd_sf"/>
</dbReference>
<dbReference type="CDD" id="cd06171">
    <property type="entry name" value="Sigma70_r4"/>
    <property type="match status" value="1"/>
</dbReference>
<dbReference type="GO" id="GO:0016987">
    <property type="term" value="F:sigma factor activity"/>
    <property type="evidence" value="ECO:0007669"/>
    <property type="project" value="UniProtKB-KW"/>
</dbReference>
<dbReference type="InterPro" id="IPR013325">
    <property type="entry name" value="RNA_pol_sigma_r2"/>
</dbReference>
<protein>
    <submittedName>
        <fullName evidence="7">RNA polymerase ECF-type sigma factor</fullName>
    </submittedName>
</protein>
<dbReference type="RefSeq" id="WP_055301379.1">
    <property type="nucleotide sequence ID" value="NZ_CP134821.1"/>
</dbReference>
<evidence type="ECO:0000259" key="5">
    <source>
        <dbReference type="Pfam" id="PF04542"/>
    </source>
</evidence>
<dbReference type="InterPro" id="IPR014284">
    <property type="entry name" value="RNA_pol_sigma-70_dom"/>
</dbReference>
<dbReference type="GO" id="GO:0006352">
    <property type="term" value="P:DNA-templated transcription initiation"/>
    <property type="evidence" value="ECO:0007669"/>
    <property type="project" value="InterPro"/>
</dbReference>
<dbReference type="AlphaFoldDB" id="A0A174V060"/>
<evidence type="ECO:0000256" key="3">
    <source>
        <dbReference type="ARBA" id="ARBA00023082"/>
    </source>
</evidence>
<dbReference type="InterPro" id="IPR013249">
    <property type="entry name" value="RNA_pol_sigma70_r4_t2"/>
</dbReference>
<proteinExistence type="inferred from homology"/>
<dbReference type="NCBIfam" id="TIGR02937">
    <property type="entry name" value="sigma70-ECF"/>
    <property type="match status" value="1"/>
</dbReference>
<dbReference type="InterPro" id="IPR013324">
    <property type="entry name" value="RNA_pol_sigma_r3/r4-like"/>
</dbReference>
<keyword evidence="2" id="KW-0805">Transcription regulation</keyword>
<dbReference type="InterPro" id="IPR007627">
    <property type="entry name" value="RNA_pol_sigma70_r2"/>
</dbReference>
<organism evidence="7 8">
    <name type="scientific">Bacteroides thetaiotaomicron</name>
    <dbReference type="NCBI Taxonomy" id="818"/>
    <lineage>
        <taxon>Bacteria</taxon>
        <taxon>Pseudomonadati</taxon>
        <taxon>Bacteroidota</taxon>
        <taxon>Bacteroidia</taxon>
        <taxon>Bacteroidales</taxon>
        <taxon>Bacteroidaceae</taxon>
        <taxon>Bacteroides</taxon>
    </lineage>
</organism>
<sequence>MKERKAQYQNKEDAELWSLLIKGDNLALEILYRRYFPHLLNYGHTISTNEELIKDCIQDLFVNVFDNPKFRPIEHVKSYLYTALKNNLIYKMSSTKEACQLEDIEFEVPLTDDELEELFSHDDAYLEQSLLLKEAYRKLSANQRHAIYLYYIKELTWDEVAEILGITVHSSMNLIGRAIVKLRRLFENK</sequence>
<dbReference type="Proteomes" id="UP000095576">
    <property type="component" value="Unassembled WGS sequence"/>
</dbReference>
<keyword evidence="3" id="KW-0731">Sigma factor</keyword>
<evidence type="ECO:0000256" key="4">
    <source>
        <dbReference type="ARBA" id="ARBA00023163"/>
    </source>
</evidence>
<accession>A0A174V060</accession>
<reference evidence="7 8" key="1">
    <citation type="submission" date="2015-09" db="EMBL/GenBank/DDBJ databases">
        <authorList>
            <consortium name="Pathogen Informatics"/>
        </authorList>
    </citation>
    <scope>NUCLEOTIDE SEQUENCE [LARGE SCALE GENOMIC DNA]</scope>
    <source>
        <strain evidence="7 8">2789STDY5834899</strain>
    </source>
</reference>
<dbReference type="EMBL" id="CZAP01000040">
    <property type="protein sequence ID" value="CUQ28143.1"/>
    <property type="molecule type" value="Genomic_DNA"/>
</dbReference>
<dbReference type="PANTHER" id="PTHR43133:SF46">
    <property type="entry name" value="RNA POLYMERASE SIGMA-70 FACTOR ECF SUBFAMILY"/>
    <property type="match status" value="1"/>
</dbReference>
<dbReference type="SUPFAM" id="SSF88946">
    <property type="entry name" value="Sigma2 domain of RNA polymerase sigma factors"/>
    <property type="match status" value="1"/>
</dbReference>
<evidence type="ECO:0000259" key="6">
    <source>
        <dbReference type="Pfam" id="PF08281"/>
    </source>
</evidence>
<gene>
    <name evidence="7" type="ORF">ERS852511_05056</name>
</gene>
<dbReference type="PANTHER" id="PTHR43133">
    <property type="entry name" value="RNA POLYMERASE ECF-TYPE SIGMA FACTO"/>
    <property type="match status" value="1"/>
</dbReference>
<evidence type="ECO:0000313" key="8">
    <source>
        <dbReference type="Proteomes" id="UP000095576"/>
    </source>
</evidence>
<dbReference type="SUPFAM" id="SSF88659">
    <property type="entry name" value="Sigma3 and sigma4 domains of RNA polymerase sigma factors"/>
    <property type="match status" value="1"/>
</dbReference>
<evidence type="ECO:0000256" key="1">
    <source>
        <dbReference type="ARBA" id="ARBA00010641"/>
    </source>
</evidence>
<feature type="domain" description="RNA polymerase sigma-70 region 2" evidence="5">
    <location>
        <begin position="31"/>
        <end position="91"/>
    </location>
</feature>
<dbReference type="Gene3D" id="1.10.1740.10">
    <property type="match status" value="1"/>
</dbReference>
<evidence type="ECO:0000256" key="2">
    <source>
        <dbReference type="ARBA" id="ARBA00023015"/>
    </source>
</evidence>
<dbReference type="InterPro" id="IPR039425">
    <property type="entry name" value="RNA_pol_sigma-70-like"/>
</dbReference>
<dbReference type="Pfam" id="PF08281">
    <property type="entry name" value="Sigma70_r4_2"/>
    <property type="match status" value="1"/>
</dbReference>
<evidence type="ECO:0000313" key="7">
    <source>
        <dbReference type="EMBL" id="CUQ28143.1"/>
    </source>
</evidence>
<comment type="similarity">
    <text evidence="1">Belongs to the sigma-70 factor family. ECF subfamily.</text>
</comment>
<keyword evidence="4" id="KW-0804">Transcription</keyword>
<dbReference type="GO" id="GO:0003677">
    <property type="term" value="F:DNA binding"/>
    <property type="evidence" value="ECO:0007669"/>
    <property type="project" value="InterPro"/>
</dbReference>
<dbReference type="Gene3D" id="1.10.10.10">
    <property type="entry name" value="Winged helix-like DNA-binding domain superfamily/Winged helix DNA-binding domain"/>
    <property type="match status" value="1"/>
</dbReference>